<evidence type="ECO:0000256" key="1">
    <source>
        <dbReference type="SAM" id="SignalP"/>
    </source>
</evidence>
<dbReference type="AlphaFoldDB" id="A0A8J6JXZ5"/>
<sequence>MRVCSAVKRVLGCLLFLEGSQPVPSGDGVSRVGVSSAGVLAGDGAGVARPGVLSSSLDGEGVLDSVCSGARSLFIMVVTRTAF</sequence>
<dbReference type="Proteomes" id="UP000770717">
    <property type="component" value="Unassembled WGS sequence"/>
</dbReference>
<evidence type="ECO:0000313" key="3">
    <source>
        <dbReference type="Proteomes" id="UP000770717"/>
    </source>
</evidence>
<gene>
    <name evidence="2" type="ORF">GDO78_020511</name>
</gene>
<protein>
    <recommendedName>
        <fullName evidence="4">Secreted protein</fullName>
    </recommendedName>
</protein>
<reference evidence="2" key="1">
    <citation type="thesis" date="2020" institute="ProQuest LLC" country="789 East Eisenhower Parkway, Ann Arbor, MI, USA">
        <title>Comparative Genomics and Chromosome Evolution.</title>
        <authorList>
            <person name="Mudd A.B."/>
        </authorList>
    </citation>
    <scope>NUCLEOTIDE SEQUENCE</scope>
    <source>
        <strain evidence="2">HN-11 Male</strain>
        <tissue evidence="2">Kidney and liver</tissue>
    </source>
</reference>
<accession>A0A8J6JXZ5</accession>
<name>A0A8J6JXZ5_ELECQ</name>
<dbReference type="EMBL" id="WNTK01000064">
    <property type="protein sequence ID" value="KAG9472296.1"/>
    <property type="molecule type" value="Genomic_DNA"/>
</dbReference>
<organism evidence="2 3">
    <name type="scientific">Eleutherodactylus coqui</name>
    <name type="common">Puerto Rican coqui</name>
    <dbReference type="NCBI Taxonomy" id="57060"/>
    <lineage>
        <taxon>Eukaryota</taxon>
        <taxon>Metazoa</taxon>
        <taxon>Chordata</taxon>
        <taxon>Craniata</taxon>
        <taxon>Vertebrata</taxon>
        <taxon>Euteleostomi</taxon>
        <taxon>Amphibia</taxon>
        <taxon>Batrachia</taxon>
        <taxon>Anura</taxon>
        <taxon>Neobatrachia</taxon>
        <taxon>Hyloidea</taxon>
        <taxon>Eleutherodactylidae</taxon>
        <taxon>Eleutherodactylinae</taxon>
        <taxon>Eleutherodactylus</taxon>
        <taxon>Eleutherodactylus</taxon>
    </lineage>
</organism>
<feature type="chain" id="PRO_5035281998" description="Secreted protein" evidence="1">
    <location>
        <begin position="23"/>
        <end position="83"/>
    </location>
</feature>
<keyword evidence="3" id="KW-1185">Reference proteome</keyword>
<evidence type="ECO:0000313" key="2">
    <source>
        <dbReference type="EMBL" id="KAG9472296.1"/>
    </source>
</evidence>
<proteinExistence type="predicted"/>
<evidence type="ECO:0008006" key="4">
    <source>
        <dbReference type="Google" id="ProtNLM"/>
    </source>
</evidence>
<comment type="caution">
    <text evidence="2">The sequence shown here is derived from an EMBL/GenBank/DDBJ whole genome shotgun (WGS) entry which is preliminary data.</text>
</comment>
<feature type="signal peptide" evidence="1">
    <location>
        <begin position="1"/>
        <end position="22"/>
    </location>
</feature>
<keyword evidence="1" id="KW-0732">Signal</keyword>